<dbReference type="InterPro" id="IPR036881">
    <property type="entry name" value="Glyco_hydro_3_C_sf"/>
</dbReference>
<gene>
    <name evidence="4" type="ORF">RM540_07425</name>
</gene>
<dbReference type="GO" id="GO:0016787">
    <property type="term" value="F:hydrolase activity"/>
    <property type="evidence" value="ECO:0007669"/>
    <property type="project" value="UniProtKB-KW"/>
</dbReference>
<dbReference type="InterPro" id="IPR001466">
    <property type="entry name" value="Beta-lactam-related"/>
</dbReference>
<evidence type="ECO:0000313" key="5">
    <source>
        <dbReference type="Proteomes" id="UP001267426"/>
    </source>
</evidence>
<keyword evidence="2" id="KW-0732">Signal</keyword>
<evidence type="ECO:0000256" key="1">
    <source>
        <dbReference type="ARBA" id="ARBA00022801"/>
    </source>
</evidence>
<evidence type="ECO:0000313" key="4">
    <source>
        <dbReference type="EMBL" id="MDT0631577.1"/>
    </source>
</evidence>
<dbReference type="Gene3D" id="3.40.50.1700">
    <property type="entry name" value="Glycoside hydrolase family 3 C-terminal domain"/>
    <property type="match status" value="1"/>
</dbReference>
<dbReference type="InterPro" id="IPR017853">
    <property type="entry name" value="GH"/>
</dbReference>
<dbReference type="SUPFAM" id="SSF56601">
    <property type="entry name" value="beta-lactamase/transpeptidase-like"/>
    <property type="match status" value="1"/>
</dbReference>
<dbReference type="InterPro" id="IPR012338">
    <property type="entry name" value="Beta-lactam/transpept-like"/>
</dbReference>
<keyword evidence="5" id="KW-1185">Reference proteome</keyword>
<dbReference type="EMBL" id="JAVRHT010000014">
    <property type="protein sequence ID" value="MDT0631577.1"/>
    <property type="molecule type" value="Genomic_DNA"/>
</dbReference>
<proteinExistence type="predicted"/>
<name>A0ABU3BQL0_9BACT</name>
<dbReference type="RefSeq" id="WP_311662920.1">
    <property type="nucleotide sequence ID" value="NZ_JAVRHT010000014.1"/>
</dbReference>
<dbReference type="PANTHER" id="PTHR43283:SF11">
    <property type="entry name" value="BETA-LACTAMASE-RELATED DOMAIN-CONTAINING PROTEIN"/>
    <property type="match status" value="1"/>
</dbReference>
<feature type="signal peptide" evidence="2">
    <location>
        <begin position="1"/>
        <end position="21"/>
    </location>
</feature>
<evidence type="ECO:0000259" key="3">
    <source>
        <dbReference type="Pfam" id="PF00144"/>
    </source>
</evidence>
<feature type="chain" id="PRO_5045410842" evidence="2">
    <location>
        <begin position="22"/>
        <end position="921"/>
    </location>
</feature>
<dbReference type="Gene3D" id="3.40.710.10">
    <property type="entry name" value="DD-peptidase/beta-lactamase superfamily"/>
    <property type="match status" value="1"/>
</dbReference>
<protein>
    <submittedName>
        <fullName evidence="4">Serine hydrolase</fullName>
    </submittedName>
</protein>
<dbReference type="SUPFAM" id="SSF51445">
    <property type="entry name" value="(Trans)glycosidases"/>
    <property type="match status" value="1"/>
</dbReference>
<dbReference type="InterPro" id="IPR050789">
    <property type="entry name" value="Diverse_Enzym_Activities"/>
</dbReference>
<reference evidence="4 5" key="1">
    <citation type="submission" date="2023-09" db="EMBL/GenBank/DDBJ databases">
        <authorList>
            <person name="Rey-Velasco X."/>
        </authorList>
    </citation>
    <scope>NUCLEOTIDE SEQUENCE [LARGE SCALE GENOMIC DNA]</scope>
    <source>
        <strain evidence="4 5">F394</strain>
    </source>
</reference>
<dbReference type="Proteomes" id="UP001267426">
    <property type="component" value="Unassembled WGS sequence"/>
</dbReference>
<evidence type="ECO:0000256" key="2">
    <source>
        <dbReference type="SAM" id="SignalP"/>
    </source>
</evidence>
<comment type="caution">
    <text evidence="4">The sequence shown here is derived from an EMBL/GenBank/DDBJ whole genome shotgun (WGS) entry which is preliminary data.</text>
</comment>
<dbReference type="Gene3D" id="3.20.20.300">
    <property type="entry name" value="Glycoside hydrolase, family 3, N-terminal domain"/>
    <property type="match status" value="2"/>
</dbReference>
<accession>A0ABU3BQL0</accession>
<keyword evidence="1 4" id="KW-0378">Hydrolase</keyword>
<sequence>MPLVYAAVAVLVAALWSAPVAPGLAPAPPRPAAAPWAEARPLARLDTLSLEATVGQLVAVRAAGTNVAALARAGRVGRVVVNERDLGRHLDALRAWQDGAAVPVLVATEAAGGAVGLGLSETPRFPPALAYGAADRPDLTYLTGRALADVARVVGVQSPGVPLGAGASPFGDGSADRSGLAVALARGLRDGQTIPSADVQAADLDAGRGGDLDALLGAGLMEVRLTPAPASTQAALAAAVRGLREGRGFAGLVVVDVEGRDSLAVAAVAAGADQVLTARPAPLARQIAAAVRAGRLDRARLDRGAERVLRAKAWAGLAAPPPRRAGEGGAGGLRVSPWRPPSAALLHRAGLLSGEVARRSIAVVEDGRGPIPVVGAAVPERVVVVTLDAGAAPPPFADAVGGALAVRSSHRLALGAPDSAYAAAAEIAVAAAERADLVVLGAFADGGELPPRHRAVAERLLRGGAPVAVAAFGPPSLLVGLPRPAALVAAWDDSAPAQRAAAEAVAGQIAVAGRLPVSVAGLYAAGDGARLPQQRLRPGTPEEAGLDADAARRLDDAVEAALARSAFPGAAVAVGRDGVLVRLRGYGRLTPGGAAATEQTPYDLASLTKVVGTTAAVMRLVESGDLDLDARVSTYVPAFRPEGGAAVTVRQLLTHAAGQRPFYPFYARGILDRAGVLDFVYTDTLRYRPGSKSVYSDFDMIVLGEVIEAVTGEPLDRHLQRAVFGPLGMDATGFRRPGAVDRAAAPTEVDGVWRERTLQGEVHDEAASVMGGVAGHAGLFSTAEDMARFAFLLASGGEANGARLFRRTTLDAFTERAPVRGRYAMGLGWMLRPRGGGASSSGSRFGPRSFGHTGFTGTSIWVDPDEDLFVVLLTNRVHPTRRTRGIREARAALADAVAGAVAAPPGEPARAWGFGPVPADL</sequence>
<dbReference type="PANTHER" id="PTHR43283">
    <property type="entry name" value="BETA-LACTAMASE-RELATED"/>
    <property type="match status" value="1"/>
</dbReference>
<dbReference type="InterPro" id="IPR036962">
    <property type="entry name" value="Glyco_hydro_3_N_sf"/>
</dbReference>
<organism evidence="4 5">
    <name type="scientific">Rubrivirga litoralis</name>
    <dbReference type="NCBI Taxonomy" id="3075598"/>
    <lineage>
        <taxon>Bacteria</taxon>
        <taxon>Pseudomonadati</taxon>
        <taxon>Rhodothermota</taxon>
        <taxon>Rhodothermia</taxon>
        <taxon>Rhodothermales</taxon>
        <taxon>Rubricoccaceae</taxon>
        <taxon>Rubrivirga</taxon>
    </lineage>
</organism>
<feature type="domain" description="Beta-lactamase-related" evidence="3">
    <location>
        <begin position="554"/>
        <end position="891"/>
    </location>
</feature>
<dbReference type="Pfam" id="PF00144">
    <property type="entry name" value="Beta-lactamase"/>
    <property type="match status" value="1"/>
</dbReference>